<proteinExistence type="predicted"/>
<dbReference type="EMBL" id="FNWV01000016">
    <property type="protein sequence ID" value="SEH84109.1"/>
    <property type="molecule type" value="Genomic_DNA"/>
</dbReference>
<reference evidence="2 3" key="1">
    <citation type="submission" date="2016-10" db="EMBL/GenBank/DDBJ databases">
        <authorList>
            <person name="de Groot N.N."/>
        </authorList>
    </citation>
    <scope>NUCLEOTIDE SEQUENCE [LARGE SCALE GENOMIC DNA]</scope>
    <source>
        <strain evidence="2 3">YAD2003</strain>
    </source>
</reference>
<dbReference type="Proteomes" id="UP000183190">
    <property type="component" value="Unassembled WGS sequence"/>
</dbReference>
<name>A0A1H6LHQ4_RUMFL</name>
<keyword evidence="1" id="KW-0472">Membrane</keyword>
<organism evidence="2 3">
    <name type="scientific">Ruminococcus flavefaciens</name>
    <dbReference type="NCBI Taxonomy" id="1265"/>
    <lineage>
        <taxon>Bacteria</taxon>
        <taxon>Bacillati</taxon>
        <taxon>Bacillota</taxon>
        <taxon>Clostridia</taxon>
        <taxon>Eubacteriales</taxon>
        <taxon>Oscillospiraceae</taxon>
        <taxon>Ruminococcus</taxon>
    </lineage>
</organism>
<protein>
    <submittedName>
        <fullName evidence="2">Uncharacterized protein</fullName>
    </submittedName>
</protein>
<evidence type="ECO:0000313" key="2">
    <source>
        <dbReference type="EMBL" id="SEH84109.1"/>
    </source>
</evidence>
<gene>
    <name evidence="2" type="ORF">SAMN02910265_02989</name>
</gene>
<evidence type="ECO:0000256" key="1">
    <source>
        <dbReference type="SAM" id="Phobius"/>
    </source>
</evidence>
<keyword evidence="1" id="KW-0812">Transmembrane</keyword>
<accession>A0A1H6LHQ4</accession>
<sequence>MYFGAVKADPPKYMLGSILGMLPNIIISTIMCDNLSKPASPAFFICSFIRFDLNYSNYMVYQIY</sequence>
<feature type="transmembrane region" description="Helical" evidence="1">
    <location>
        <begin position="13"/>
        <end position="32"/>
    </location>
</feature>
<keyword evidence="1" id="KW-1133">Transmembrane helix</keyword>
<dbReference type="AlphaFoldDB" id="A0A1H6LHQ4"/>
<evidence type="ECO:0000313" key="3">
    <source>
        <dbReference type="Proteomes" id="UP000183190"/>
    </source>
</evidence>